<dbReference type="InterPro" id="IPR037045">
    <property type="entry name" value="S8pro/Inhibitor_I9_sf"/>
</dbReference>
<dbReference type="PANTHER" id="PTHR43806">
    <property type="entry name" value="PEPTIDASE S8"/>
    <property type="match status" value="1"/>
</dbReference>
<keyword evidence="3 5" id="KW-0378">Hydrolase</keyword>
<evidence type="ECO:0000256" key="1">
    <source>
        <dbReference type="ARBA" id="ARBA00011073"/>
    </source>
</evidence>
<evidence type="ECO:0000256" key="2">
    <source>
        <dbReference type="ARBA" id="ARBA00022670"/>
    </source>
</evidence>
<dbReference type="GO" id="GO:0006508">
    <property type="term" value="P:proteolysis"/>
    <property type="evidence" value="ECO:0007669"/>
    <property type="project" value="UniProtKB-KW"/>
</dbReference>
<keyword evidence="10" id="KW-1185">Reference proteome</keyword>
<dbReference type="PROSITE" id="PS51892">
    <property type="entry name" value="SUBTILASE"/>
    <property type="match status" value="1"/>
</dbReference>
<evidence type="ECO:0000256" key="4">
    <source>
        <dbReference type="ARBA" id="ARBA00022825"/>
    </source>
</evidence>
<dbReference type="RefSeq" id="XP_047763955.1">
    <property type="nucleotide sequence ID" value="XM_047909212.1"/>
</dbReference>
<name>A0A9Q8PBR4_PASFU</name>
<evidence type="ECO:0000313" key="10">
    <source>
        <dbReference type="Proteomes" id="UP000756132"/>
    </source>
</evidence>
<protein>
    <submittedName>
        <fullName evidence="9">Subtilisin-like protease 2</fullName>
    </submittedName>
</protein>
<evidence type="ECO:0000256" key="6">
    <source>
        <dbReference type="RuleBase" id="RU003355"/>
    </source>
</evidence>
<dbReference type="EMBL" id="CP090169">
    <property type="protein sequence ID" value="UJO19589.1"/>
    <property type="molecule type" value="Genomic_DNA"/>
</dbReference>
<dbReference type="OrthoDB" id="206201at2759"/>
<dbReference type="AlphaFoldDB" id="A0A9Q8PBR4"/>
<dbReference type="InterPro" id="IPR050131">
    <property type="entry name" value="Peptidase_S8_subtilisin-like"/>
</dbReference>
<dbReference type="Gene3D" id="3.40.50.200">
    <property type="entry name" value="Peptidase S8/S53 domain"/>
    <property type="match status" value="1"/>
</dbReference>
<dbReference type="Gene3D" id="3.30.70.80">
    <property type="entry name" value="Peptidase S8 propeptide/proteinase inhibitor I9"/>
    <property type="match status" value="1"/>
</dbReference>
<keyword evidence="7" id="KW-0732">Signal</keyword>
<dbReference type="InterPro" id="IPR023827">
    <property type="entry name" value="Peptidase_S8_Asp-AS"/>
</dbReference>
<dbReference type="InterPro" id="IPR034193">
    <property type="entry name" value="PCSK9_ProteinaseK-like"/>
</dbReference>
<feature type="domain" description="Peptidase S8/S53" evidence="8">
    <location>
        <begin position="150"/>
        <end position="360"/>
    </location>
</feature>
<dbReference type="FunFam" id="3.40.50.200:FF:000007">
    <property type="entry name" value="Subtilisin-like serine protease"/>
    <property type="match status" value="1"/>
</dbReference>
<proteinExistence type="inferred from homology"/>
<comment type="similarity">
    <text evidence="1 5 6">Belongs to the peptidase S8 family.</text>
</comment>
<feature type="signal peptide" evidence="7">
    <location>
        <begin position="1"/>
        <end position="19"/>
    </location>
</feature>
<dbReference type="InterPro" id="IPR022398">
    <property type="entry name" value="Peptidase_S8_His-AS"/>
</dbReference>
<dbReference type="SUPFAM" id="SSF54897">
    <property type="entry name" value="Protease propeptides/inhibitors"/>
    <property type="match status" value="1"/>
</dbReference>
<dbReference type="PANTHER" id="PTHR43806:SF11">
    <property type="entry name" value="CEREVISIN-RELATED"/>
    <property type="match status" value="1"/>
</dbReference>
<dbReference type="PROSITE" id="PS00136">
    <property type="entry name" value="SUBTILASE_ASP"/>
    <property type="match status" value="1"/>
</dbReference>
<evidence type="ECO:0000313" key="9">
    <source>
        <dbReference type="EMBL" id="UJO19589.1"/>
    </source>
</evidence>
<dbReference type="CDD" id="cd04077">
    <property type="entry name" value="Peptidases_S8_PCSK9_ProteinaseK_like"/>
    <property type="match status" value="1"/>
</dbReference>
<dbReference type="InterPro" id="IPR000209">
    <property type="entry name" value="Peptidase_S8/S53_dom"/>
</dbReference>
<evidence type="ECO:0000256" key="3">
    <source>
        <dbReference type="ARBA" id="ARBA00022801"/>
    </source>
</evidence>
<dbReference type="PROSITE" id="PS00137">
    <property type="entry name" value="SUBTILASE_HIS"/>
    <property type="match status" value="1"/>
</dbReference>
<reference evidence="9" key="2">
    <citation type="journal article" date="2022" name="Microb. Genom.">
        <title>A chromosome-scale genome assembly of the tomato pathogen Cladosporium fulvum reveals a compartmentalized genome architecture and the presence of a dispensable chromosome.</title>
        <authorList>
            <person name="Zaccaron A.Z."/>
            <person name="Chen L.H."/>
            <person name="Samaras A."/>
            <person name="Stergiopoulos I."/>
        </authorList>
    </citation>
    <scope>NUCLEOTIDE SEQUENCE</scope>
    <source>
        <strain evidence="9">Race5_Kim</strain>
    </source>
</reference>
<organism evidence="9 10">
    <name type="scientific">Passalora fulva</name>
    <name type="common">Tomato leaf mold</name>
    <name type="synonym">Cladosporium fulvum</name>
    <dbReference type="NCBI Taxonomy" id="5499"/>
    <lineage>
        <taxon>Eukaryota</taxon>
        <taxon>Fungi</taxon>
        <taxon>Dikarya</taxon>
        <taxon>Ascomycota</taxon>
        <taxon>Pezizomycotina</taxon>
        <taxon>Dothideomycetes</taxon>
        <taxon>Dothideomycetidae</taxon>
        <taxon>Mycosphaerellales</taxon>
        <taxon>Mycosphaerellaceae</taxon>
        <taxon>Fulvia</taxon>
    </lineage>
</organism>
<gene>
    <name evidence="9" type="ORF">CLAFUR5_10064</name>
</gene>
<evidence type="ECO:0000256" key="5">
    <source>
        <dbReference type="PROSITE-ProRule" id="PRU01240"/>
    </source>
</evidence>
<feature type="active site" description="Charge relay system" evidence="5">
    <location>
        <position position="186"/>
    </location>
</feature>
<keyword evidence="2 5" id="KW-0645">Protease</keyword>
<dbReference type="PROSITE" id="PS00138">
    <property type="entry name" value="SUBTILASE_SER"/>
    <property type="match status" value="1"/>
</dbReference>
<dbReference type="PRINTS" id="PR00723">
    <property type="entry name" value="SUBTILISIN"/>
</dbReference>
<dbReference type="SUPFAM" id="SSF52743">
    <property type="entry name" value="Subtilisin-like"/>
    <property type="match status" value="1"/>
</dbReference>
<evidence type="ECO:0000259" key="8">
    <source>
        <dbReference type="Pfam" id="PF00082"/>
    </source>
</evidence>
<keyword evidence="4 5" id="KW-0720">Serine protease</keyword>
<dbReference type="GeneID" id="71989942"/>
<feature type="chain" id="PRO_5040483016" evidence="7">
    <location>
        <begin position="20"/>
        <end position="416"/>
    </location>
</feature>
<dbReference type="Proteomes" id="UP000756132">
    <property type="component" value="Chromosome 7"/>
</dbReference>
<dbReference type="InterPro" id="IPR015500">
    <property type="entry name" value="Peptidase_S8_subtilisin-rel"/>
</dbReference>
<dbReference type="Pfam" id="PF00082">
    <property type="entry name" value="Peptidase_S8"/>
    <property type="match status" value="1"/>
</dbReference>
<dbReference type="GO" id="GO:0004252">
    <property type="term" value="F:serine-type endopeptidase activity"/>
    <property type="evidence" value="ECO:0007669"/>
    <property type="project" value="UniProtKB-UniRule"/>
</dbReference>
<feature type="active site" description="Charge relay system" evidence="5">
    <location>
        <position position="345"/>
    </location>
</feature>
<dbReference type="InterPro" id="IPR023828">
    <property type="entry name" value="Peptidase_S8_Ser-AS"/>
</dbReference>
<sequence>MQLSCLLTLWCGWFTLINAAATNSSLNDGIIPDAYIVTVHDGFDVPTVIGQLLEQAVGSEISHVYESDAFNGFAFRGRLTVMDRLLDLAGIRTIEPDRVVKLDYVMSSKRAEETQTDAPWGLARISHNKPGAKDYVYNSTAKDDDIIAYVIDTGIYIEHEDFSDGRAVHGWNFVDNSTNGNDDNGHGTHVAGTIGGTTYGVAKGVHLIAVKVLDAAGSGTTSGIIAAISWAVDDMNKRGKKEKAVANMSLGGVFSEALNTAVDSAVTAGLFFGVAAGNEGLPAYFYSPASARYTCTVAATDEKDKRAYFSNWGSSNYVDISAPGVNIKSAWIDYSTAANTISGTSMATPHVVGVAAAFLTASRPRVFVVTYKRRPQQLLSRSSSMACCFTTIVANEFSYRLILRFPGHRSLTRDER</sequence>
<accession>A0A9Q8PBR4</accession>
<evidence type="ECO:0000256" key="7">
    <source>
        <dbReference type="SAM" id="SignalP"/>
    </source>
</evidence>
<dbReference type="KEGG" id="ffu:CLAFUR5_10064"/>
<reference evidence="9" key="1">
    <citation type="submission" date="2021-12" db="EMBL/GenBank/DDBJ databases">
        <authorList>
            <person name="Zaccaron A."/>
            <person name="Stergiopoulos I."/>
        </authorList>
    </citation>
    <scope>NUCLEOTIDE SEQUENCE</scope>
    <source>
        <strain evidence="9">Race5_Kim</strain>
    </source>
</reference>
<feature type="active site" description="Charge relay system" evidence="5">
    <location>
        <position position="152"/>
    </location>
</feature>
<dbReference type="InterPro" id="IPR036852">
    <property type="entry name" value="Peptidase_S8/S53_dom_sf"/>
</dbReference>